<proteinExistence type="predicted"/>
<accession>E9GKK3</accession>
<feature type="compositionally biased region" description="Polar residues" evidence="1">
    <location>
        <begin position="62"/>
        <end position="74"/>
    </location>
</feature>
<keyword evidence="3" id="KW-1185">Reference proteome</keyword>
<protein>
    <recommendedName>
        <fullName evidence="4">DUF4806 domain-containing protein</fullName>
    </recommendedName>
</protein>
<evidence type="ECO:0008006" key="4">
    <source>
        <dbReference type="Google" id="ProtNLM"/>
    </source>
</evidence>
<feature type="region of interest" description="Disordered" evidence="1">
    <location>
        <begin position="61"/>
        <end position="105"/>
    </location>
</feature>
<dbReference type="OrthoDB" id="6364070at2759"/>
<dbReference type="Proteomes" id="UP000000305">
    <property type="component" value="Unassembled WGS sequence"/>
</dbReference>
<dbReference type="AlphaFoldDB" id="E9GKK3"/>
<name>E9GKK3_DAPPU</name>
<feature type="compositionally biased region" description="Basic residues" evidence="1">
    <location>
        <begin position="76"/>
        <end position="86"/>
    </location>
</feature>
<evidence type="ECO:0000313" key="3">
    <source>
        <dbReference type="Proteomes" id="UP000000305"/>
    </source>
</evidence>
<organism evidence="2 3">
    <name type="scientific">Daphnia pulex</name>
    <name type="common">Water flea</name>
    <dbReference type="NCBI Taxonomy" id="6669"/>
    <lineage>
        <taxon>Eukaryota</taxon>
        <taxon>Metazoa</taxon>
        <taxon>Ecdysozoa</taxon>
        <taxon>Arthropoda</taxon>
        <taxon>Crustacea</taxon>
        <taxon>Branchiopoda</taxon>
        <taxon>Diplostraca</taxon>
        <taxon>Cladocera</taxon>
        <taxon>Anomopoda</taxon>
        <taxon>Daphniidae</taxon>
        <taxon>Daphnia</taxon>
    </lineage>
</organism>
<dbReference type="InParanoid" id="E9GKK3"/>
<gene>
    <name evidence="2" type="ORF">DAPPUDRAFT_103861</name>
</gene>
<evidence type="ECO:0000313" key="2">
    <source>
        <dbReference type="EMBL" id="EFX80049.1"/>
    </source>
</evidence>
<dbReference type="HOGENOM" id="CLU_635031_0_0_1"/>
<dbReference type="EMBL" id="GL732549">
    <property type="protein sequence ID" value="EFX80049.1"/>
    <property type="molecule type" value="Genomic_DNA"/>
</dbReference>
<dbReference type="PANTHER" id="PTHR34153">
    <property type="entry name" value="SI:CH211-262H13.3-RELATED-RELATED"/>
    <property type="match status" value="1"/>
</dbReference>
<evidence type="ECO:0000256" key="1">
    <source>
        <dbReference type="SAM" id="MobiDB-lite"/>
    </source>
</evidence>
<dbReference type="PANTHER" id="PTHR34153:SF2">
    <property type="entry name" value="SI:CH211-262H13.3-RELATED"/>
    <property type="match status" value="1"/>
</dbReference>
<sequence length="432" mass="48215">MASSVVNNGTQHWYPNILGERASVKRKTPQPDWILYQCKIRGTSDSYEASRAKENLAGVQPDINSASESQTQHNMGKGHRNRRPRKQFAVDESHDSSSDASTVGMYGPTQFDTHLIPPELYENAVRTARQVANNVPMLLKALESHQSTSLFNVNSPSSTAGSSSVVRRETGERDQVFVAQPTNTEGFEKIVKKLVWETLKQNKTLTNLMDKLVRMIRSLGGASVSNCLQQALKSVFSIKVMAQANWEGKTKKESIQKHGLQHSIISTAGFAHNVYFSAANNIDCSAANTVDCSAANTIDCSAANTVDYSAANTTRITQGSSLLIYLFQWLAFDEYHLRQYLRTVLDKIKPPMDVHFQINWMFVFGRQLDVRFRTSNGRRSTERISGRSRIIRITSSSDVQIFISKGRATINGSKSLETRCRSVLKSDYFAAL</sequence>
<reference evidence="2 3" key="1">
    <citation type="journal article" date="2011" name="Science">
        <title>The ecoresponsive genome of Daphnia pulex.</title>
        <authorList>
            <person name="Colbourne J.K."/>
            <person name="Pfrender M.E."/>
            <person name="Gilbert D."/>
            <person name="Thomas W.K."/>
            <person name="Tucker A."/>
            <person name="Oakley T.H."/>
            <person name="Tokishita S."/>
            <person name="Aerts A."/>
            <person name="Arnold G.J."/>
            <person name="Basu M.K."/>
            <person name="Bauer D.J."/>
            <person name="Caceres C.E."/>
            <person name="Carmel L."/>
            <person name="Casola C."/>
            <person name="Choi J.H."/>
            <person name="Detter J.C."/>
            <person name="Dong Q."/>
            <person name="Dusheyko S."/>
            <person name="Eads B.D."/>
            <person name="Frohlich T."/>
            <person name="Geiler-Samerotte K.A."/>
            <person name="Gerlach D."/>
            <person name="Hatcher P."/>
            <person name="Jogdeo S."/>
            <person name="Krijgsveld J."/>
            <person name="Kriventseva E.V."/>
            <person name="Kultz D."/>
            <person name="Laforsch C."/>
            <person name="Lindquist E."/>
            <person name="Lopez J."/>
            <person name="Manak J.R."/>
            <person name="Muller J."/>
            <person name="Pangilinan J."/>
            <person name="Patwardhan R.P."/>
            <person name="Pitluck S."/>
            <person name="Pritham E.J."/>
            <person name="Rechtsteiner A."/>
            <person name="Rho M."/>
            <person name="Rogozin I.B."/>
            <person name="Sakarya O."/>
            <person name="Salamov A."/>
            <person name="Schaack S."/>
            <person name="Shapiro H."/>
            <person name="Shiga Y."/>
            <person name="Skalitzky C."/>
            <person name="Smith Z."/>
            <person name="Souvorov A."/>
            <person name="Sung W."/>
            <person name="Tang Z."/>
            <person name="Tsuchiya D."/>
            <person name="Tu H."/>
            <person name="Vos H."/>
            <person name="Wang M."/>
            <person name="Wolf Y.I."/>
            <person name="Yamagata H."/>
            <person name="Yamada T."/>
            <person name="Ye Y."/>
            <person name="Shaw J.R."/>
            <person name="Andrews J."/>
            <person name="Crease T.J."/>
            <person name="Tang H."/>
            <person name="Lucas S.M."/>
            <person name="Robertson H.M."/>
            <person name="Bork P."/>
            <person name="Koonin E.V."/>
            <person name="Zdobnov E.M."/>
            <person name="Grigoriev I.V."/>
            <person name="Lynch M."/>
            <person name="Boore J.L."/>
        </authorList>
    </citation>
    <scope>NUCLEOTIDE SEQUENCE [LARGE SCALE GENOMIC DNA]</scope>
</reference>
<dbReference type="KEGG" id="dpx:DAPPUDRAFT_103861"/>
<feature type="compositionally biased region" description="Basic and acidic residues" evidence="1">
    <location>
        <begin position="88"/>
        <end position="97"/>
    </location>
</feature>